<sequence>MSEEELSNSDLELKVNENKFQIKFVKEKTLNLEEKNFSNEIKLKEIEKKILNLNTELKKKLKQINKNFNN</sequence>
<dbReference type="Proteomes" id="UP000580250">
    <property type="component" value="Unassembled WGS sequence"/>
</dbReference>
<protein>
    <submittedName>
        <fullName evidence="1">Uncharacterized protein</fullName>
    </submittedName>
</protein>
<proteinExistence type="predicted"/>
<gene>
    <name evidence="1" type="ORF">MENT_LOCUS3098</name>
</gene>
<dbReference type="AlphaFoldDB" id="A0A6V7TQ56"/>
<reference evidence="1 2" key="1">
    <citation type="submission" date="2020-08" db="EMBL/GenBank/DDBJ databases">
        <authorList>
            <person name="Koutsovoulos G."/>
            <person name="Danchin GJ E."/>
        </authorList>
    </citation>
    <scope>NUCLEOTIDE SEQUENCE [LARGE SCALE GENOMIC DNA]</scope>
</reference>
<accession>A0A6V7TQ56</accession>
<comment type="caution">
    <text evidence="1">The sequence shown here is derived from an EMBL/GenBank/DDBJ whole genome shotgun (WGS) entry which is preliminary data.</text>
</comment>
<name>A0A6V7TQ56_MELEN</name>
<organism evidence="1 2">
    <name type="scientific">Meloidogyne enterolobii</name>
    <name type="common">Root-knot nematode worm</name>
    <name type="synonym">Meloidogyne mayaguensis</name>
    <dbReference type="NCBI Taxonomy" id="390850"/>
    <lineage>
        <taxon>Eukaryota</taxon>
        <taxon>Metazoa</taxon>
        <taxon>Ecdysozoa</taxon>
        <taxon>Nematoda</taxon>
        <taxon>Chromadorea</taxon>
        <taxon>Rhabditida</taxon>
        <taxon>Tylenchina</taxon>
        <taxon>Tylenchomorpha</taxon>
        <taxon>Tylenchoidea</taxon>
        <taxon>Meloidogynidae</taxon>
        <taxon>Meloidogyninae</taxon>
        <taxon>Meloidogyne</taxon>
    </lineage>
</organism>
<evidence type="ECO:0000313" key="2">
    <source>
        <dbReference type="Proteomes" id="UP000580250"/>
    </source>
</evidence>
<dbReference type="EMBL" id="CAJEWN010000009">
    <property type="protein sequence ID" value="CAD2130721.1"/>
    <property type="molecule type" value="Genomic_DNA"/>
</dbReference>
<evidence type="ECO:0000313" key="1">
    <source>
        <dbReference type="EMBL" id="CAD2130721.1"/>
    </source>
</evidence>